<evidence type="ECO:0000313" key="4">
    <source>
        <dbReference type="Proteomes" id="UP001066276"/>
    </source>
</evidence>
<feature type="compositionally biased region" description="Basic residues" evidence="1">
    <location>
        <begin position="91"/>
        <end position="104"/>
    </location>
</feature>
<name>A0AAV7QXF9_PLEWA</name>
<keyword evidence="4" id="KW-1185">Reference proteome</keyword>
<keyword evidence="2" id="KW-0732">Signal</keyword>
<dbReference type="AlphaFoldDB" id="A0AAV7QXF9"/>
<evidence type="ECO:0000256" key="2">
    <source>
        <dbReference type="SAM" id="SignalP"/>
    </source>
</evidence>
<gene>
    <name evidence="3" type="ORF">NDU88_011505</name>
</gene>
<organism evidence="3 4">
    <name type="scientific">Pleurodeles waltl</name>
    <name type="common">Iberian ribbed newt</name>
    <dbReference type="NCBI Taxonomy" id="8319"/>
    <lineage>
        <taxon>Eukaryota</taxon>
        <taxon>Metazoa</taxon>
        <taxon>Chordata</taxon>
        <taxon>Craniata</taxon>
        <taxon>Vertebrata</taxon>
        <taxon>Euteleostomi</taxon>
        <taxon>Amphibia</taxon>
        <taxon>Batrachia</taxon>
        <taxon>Caudata</taxon>
        <taxon>Salamandroidea</taxon>
        <taxon>Salamandridae</taxon>
        <taxon>Pleurodelinae</taxon>
        <taxon>Pleurodeles</taxon>
    </lineage>
</organism>
<dbReference type="EMBL" id="JANPWB010000010">
    <property type="protein sequence ID" value="KAJ1145214.1"/>
    <property type="molecule type" value="Genomic_DNA"/>
</dbReference>
<evidence type="ECO:0000313" key="3">
    <source>
        <dbReference type="EMBL" id="KAJ1145214.1"/>
    </source>
</evidence>
<protein>
    <submittedName>
        <fullName evidence="3">Uncharacterized protein</fullName>
    </submittedName>
</protein>
<evidence type="ECO:0000256" key="1">
    <source>
        <dbReference type="SAM" id="MobiDB-lite"/>
    </source>
</evidence>
<feature type="region of interest" description="Disordered" evidence="1">
    <location>
        <begin position="72"/>
        <end position="141"/>
    </location>
</feature>
<feature type="chain" id="PRO_5043978437" evidence="2">
    <location>
        <begin position="35"/>
        <end position="149"/>
    </location>
</feature>
<feature type="compositionally biased region" description="Basic and acidic residues" evidence="1">
    <location>
        <begin position="112"/>
        <end position="128"/>
    </location>
</feature>
<proteinExistence type="predicted"/>
<reference evidence="3" key="1">
    <citation type="journal article" date="2022" name="bioRxiv">
        <title>Sequencing and chromosome-scale assembly of the giantPleurodeles waltlgenome.</title>
        <authorList>
            <person name="Brown T."/>
            <person name="Elewa A."/>
            <person name="Iarovenko S."/>
            <person name="Subramanian E."/>
            <person name="Araus A.J."/>
            <person name="Petzold A."/>
            <person name="Susuki M."/>
            <person name="Suzuki K.-i.T."/>
            <person name="Hayashi T."/>
            <person name="Toyoda A."/>
            <person name="Oliveira C."/>
            <person name="Osipova E."/>
            <person name="Leigh N.D."/>
            <person name="Simon A."/>
            <person name="Yun M.H."/>
        </authorList>
    </citation>
    <scope>NUCLEOTIDE SEQUENCE</scope>
    <source>
        <strain evidence="3">20211129_DDA</strain>
        <tissue evidence="3">Liver</tissue>
    </source>
</reference>
<feature type="signal peptide" evidence="2">
    <location>
        <begin position="1"/>
        <end position="34"/>
    </location>
</feature>
<comment type="caution">
    <text evidence="3">The sequence shown here is derived from an EMBL/GenBank/DDBJ whole genome shotgun (WGS) entry which is preliminary data.</text>
</comment>
<sequence>MVTGPGVAIIRRPRLTCLLAAPLCISSLLGPCRAARSPVRCGHLEIAGAAGWRPRAAALEAGHGLSKAVRVENQPTWAKRDSKKQQPAFSHNRRCNKCTKRKVKAQQSKLVFEGKHQTQYDRETEPAHPEPSQNANTHDLDIKEMLMDV</sequence>
<accession>A0AAV7QXF9</accession>
<dbReference type="Proteomes" id="UP001066276">
    <property type="component" value="Chromosome 6"/>
</dbReference>